<sequence>MFLQTLLINVDVNKRQKTVRALIDTGSQRSYILKETAADIGCRAIGSKFLTHALLGGITRRREIDNRYEVNAGSLKGDFSRQLILLEQSKICGPVVSLQPGPWIEELKQKNIHTSDINDKEELPSNREVPEERLLSTTKKFVLKDKFETYNAVFEEWLESREEVPEDEERVENHHLPHRLVFKDNCTTAVRNVFDASCKQKDFLSLNDCVAKGKNLIELIPRLLLEFRQGKIGVISDIRKAFLQISVQINDCDFLRFLWWKNSEQKEIRKFRHCRLVFELKCSSFLLGAVIDSHLDECESSLKEVATKLKNSFYVDNCVISVNSNEEAE</sequence>
<name>A0A087TES7_STEMI</name>
<dbReference type="PROSITE" id="PS00141">
    <property type="entry name" value="ASP_PROTEASE"/>
    <property type="match status" value="1"/>
</dbReference>
<organism evidence="1 2">
    <name type="scientific">Stegodyphus mimosarum</name>
    <name type="common">African social velvet spider</name>
    <dbReference type="NCBI Taxonomy" id="407821"/>
    <lineage>
        <taxon>Eukaryota</taxon>
        <taxon>Metazoa</taxon>
        <taxon>Ecdysozoa</taxon>
        <taxon>Arthropoda</taxon>
        <taxon>Chelicerata</taxon>
        <taxon>Arachnida</taxon>
        <taxon>Araneae</taxon>
        <taxon>Araneomorphae</taxon>
        <taxon>Entelegynae</taxon>
        <taxon>Eresoidea</taxon>
        <taxon>Eresidae</taxon>
        <taxon>Stegodyphus</taxon>
    </lineage>
</organism>
<evidence type="ECO:0000313" key="1">
    <source>
        <dbReference type="EMBL" id="KFM63616.1"/>
    </source>
</evidence>
<accession>A0A087TES7</accession>
<dbReference type="PANTHER" id="PTHR47331:SF1">
    <property type="entry name" value="GAG-LIKE PROTEIN"/>
    <property type="match status" value="1"/>
</dbReference>
<dbReference type="InterPro" id="IPR021109">
    <property type="entry name" value="Peptidase_aspartic_dom_sf"/>
</dbReference>
<dbReference type="Gene3D" id="2.40.70.10">
    <property type="entry name" value="Acid Proteases"/>
    <property type="match status" value="1"/>
</dbReference>
<dbReference type="STRING" id="407821.A0A087TES7"/>
<dbReference type="OrthoDB" id="6431197at2759"/>
<dbReference type="OMA" id="ERVENHH"/>
<evidence type="ECO:0000313" key="2">
    <source>
        <dbReference type="Proteomes" id="UP000054359"/>
    </source>
</evidence>
<dbReference type="GO" id="GO:0006508">
    <property type="term" value="P:proteolysis"/>
    <property type="evidence" value="ECO:0007669"/>
    <property type="project" value="InterPro"/>
</dbReference>
<dbReference type="InterPro" id="IPR001969">
    <property type="entry name" value="Aspartic_peptidase_AS"/>
</dbReference>
<dbReference type="InterPro" id="IPR043502">
    <property type="entry name" value="DNA/RNA_pol_sf"/>
</dbReference>
<dbReference type="EMBL" id="KK114886">
    <property type="protein sequence ID" value="KFM63616.1"/>
    <property type="molecule type" value="Genomic_DNA"/>
</dbReference>
<dbReference type="GO" id="GO:0071897">
    <property type="term" value="P:DNA biosynthetic process"/>
    <property type="evidence" value="ECO:0007669"/>
    <property type="project" value="UniProtKB-ARBA"/>
</dbReference>
<evidence type="ECO:0008006" key="3">
    <source>
        <dbReference type="Google" id="ProtNLM"/>
    </source>
</evidence>
<dbReference type="PANTHER" id="PTHR47331">
    <property type="entry name" value="PHD-TYPE DOMAIN-CONTAINING PROTEIN"/>
    <property type="match status" value="1"/>
</dbReference>
<dbReference type="Proteomes" id="UP000054359">
    <property type="component" value="Unassembled WGS sequence"/>
</dbReference>
<dbReference type="SUPFAM" id="SSF56672">
    <property type="entry name" value="DNA/RNA polymerases"/>
    <property type="match status" value="1"/>
</dbReference>
<gene>
    <name evidence="1" type="ORF">X975_19953</name>
</gene>
<dbReference type="AlphaFoldDB" id="A0A087TES7"/>
<feature type="non-terminal residue" evidence="1">
    <location>
        <position position="329"/>
    </location>
</feature>
<proteinExistence type="predicted"/>
<reference evidence="1 2" key="1">
    <citation type="submission" date="2013-11" db="EMBL/GenBank/DDBJ databases">
        <title>Genome sequencing of Stegodyphus mimosarum.</title>
        <authorList>
            <person name="Bechsgaard J."/>
        </authorList>
    </citation>
    <scope>NUCLEOTIDE SEQUENCE [LARGE SCALE GENOMIC DNA]</scope>
</reference>
<dbReference type="GO" id="GO:0004190">
    <property type="term" value="F:aspartic-type endopeptidase activity"/>
    <property type="evidence" value="ECO:0007669"/>
    <property type="project" value="InterPro"/>
</dbReference>
<protein>
    <recommendedName>
        <fullName evidence="3">Peptidase aspartic putative domain-containing protein</fullName>
    </recommendedName>
</protein>
<keyword evidence="2" id="KW-1185">Reference proteome</keyword>